<organism evidence="2 3">
    <name type="scientific">Dreissena polymorpha</name>
    <name type="common">Zebra mussel</name>
    <name type="synonym">Mytilus polymorpha</name>
    <dbReference type="NCBI Taxonomy" id="45954"/>
    <lineage>
        <taxon>Eukaryota</taxon>
        <taxon>Metazoa</taxon>
        <taxon>Spiralia</taxon>
        <taxon>Lophotrochozoa</taxon>
        <taxon>Mollusca</taxon>
        <taxon>Bivalvia</taxon>
        <taxon>Autobranchia</taxon>
        <taxon>Heteroconchia</taxon>
        <taxon>Euheterodonta</taxon>
        <taxon>Imparidentia</taxon>
        <taxon>Neoheterodontei</taxon>
        <taxon>Myida</taxon>
        <taxon>Dreissenoidea</taxon>
        <taxon>Dreissenidae</taxon>
        <taxon>Dreissena</taxon>
    </lineage>
</organism>
<keyword evidence="3" id="KW-1185">Reference proteome</keyword>
<dbReference type="GO" id="GO:0016788">
    <property type="term" value="F:hydrolase activity, acting on ester bonds"/>
    <property type="evidence" value="ECO:0007669"/>
    <property type="project" value="InterPro"/>
</dbReference>
<name>A0A9D4L9X9_DREPO</name>
<evidence type="ECO:0000256" key="1">
    <source>
        <dbReference type="ARBA" id="ARBA00009275"/>
    </source>
</evidence>
<dbReference type="InterPro" id="IPR032466">
    <property type="entry name" value="Metal_Hydrolase"/>
</dbReference>
<reference evidence="2" key="2">
    <citation type="submission" date="2020-11" db="EMBL/GenBank/DDBJ databases">
        <authorList>
            <person name="McCartney M.A."/>
            <person name="Auch B."/>
            <person name="Kono T."/>
            <person name="Mallez S."/>
            <person name="Becker A."/>
            <person name="Gohl D.M."/>
            <person name="Silverstein K.A.T."/>
            <person name="Koren S."/>
            <person name="Bechman K.B."/>
            <person name="Herman A."/>
            <person name="Abrahante J.E."/>
            <person name="Garbe J."/>
        </authorList>
    </citation>
    <scope>NUCLEOTIDE SEQUENCE</scope>
    <source>
        <strain evidence="2">Duluth1</strain>
        <tissue evidence="2">Whole animal</tissue>
    </source>
</reference>
<accession>A0A9D4L9X9</accession>
<sequence>MSPAADVEVSLNAVVTNFCDPSSYATDSLLEALSGVGCFSTIGLHPKGASKYTDSDIKNFCRLIDRQGEVGFGEVGLDHTVPYAEWLGQAILLKKV</sequence>
<proteinExistence type="inferred from homology"/>
<evidence type="ECO:0000313" key="3">
    <source>
        <dbReference type="Proteomes" id="UP000828390"/>
    </source>
</evidence>
<gene>
    <name evidence="2" type="ORF">DPMN_095688</name>
</gene>
<reference evidence="2" key="1">
    <citation type="journal article" date="2019" name="bioRxiv">
        <title>The Genome of the Zebra Mussel, Dreissena polymorpha: A Resource for Invasive Species Research.</title>
        <authorList>
            <person name="McCartney M.A."/>
            <person name="Auch B."/>
            <person name="Kono T."/>
            <person name="Mallez S."/>
            <person name="Zhang Y."/>
            <person name="Obille A."/>
            <person name="Becker A."/>
            <person name="Abrahante J.E."/>
            <person name="Garbe J."/>
            <person name="Badalamenti J.P."/>
            <person name="Herman A."/>
            <person name="Mangelson H."/>
            <person name="Liachko I."/>
            <person name="Sullivan S."/>
            <person name="Sone E.D."/>
            <person name="Koren S."/>
            <person name="Silverstein K.A.T."/>
            <person name="Beckman K.B."/>
            <person name="Gohl D.M."/>
        </authorList>
    </citation>
    <scope>NUCLEOTIDE SEQUENCE</scope>
    <source>
        <strain evidence="2">Duluth1</strain>
        <tissue evidence="2">Whole animal</tissue>
    </source>
</reference>
<comment type="similarity">
    <text evidence="1">Belongs to the metallo-dependent hydrolases superfamily. TatD-type hydrolase family.</text>
</comment>
<dbReference type="EMBL" id="JAIWYP010000003">
    <property type="protein sequence ID" value="KAH3853166.1"/>
    <property type="molecule type" value="Genomic_DNA"/>
</dbReference>
<dbReference type="SUPFAM" id="SSF51556">
    <property type="entry name" value="Metallo-dependent hydrolases"/>
    <property type="match status" value="1"/>
</dbReference>
<evidence type="ECO:0000313" key="2">
    <source>
        <dbReference type="EMBL" id="KAH3853166.1"/>
    </source>
</evidence>
<dbReference type="AlphaFoldDB" id="A0A9D4L9X9"/>
<comment type="caution">
    <text evidence="2">The sequence shown here is derived from an EMBL/GenBank/DDBJ whole genome shotgun (WGS) entry which is preliminary data.</text>
</comment>
<dbReference type="Pfam" id="PF01026">
    <property type="entry name" value="TatD_DNase"/>
    <property type="match status" value="1"/>
</dbReference>
<dbReference type="InterPro" id="IPR001130">
    <property type="entry name" value="TatD-like"/>
</dbReference>
<dbReference type="Gene3D" id="3.20.20.140">
    <property type="entry name" value="Metal-dependent hydrolases"/>
    <property type="match status" value="1"/>
</dbReference>
<dbReference type="Proteomes" id="UP000828390">
    <property type="component" value="Unassembled WGS sequence"/>
</dbReference>
<protein>
    <submittedName>
        <fullName evidence="2">Uncharacterized protein</fullName>
    </submittedName>
</protein>